<evidence type="ECO:0000313" key="3">
    <source>
        <dbReference type="Proteomes" id="UP000752814"/>
    </source>
</evidence>
<name>A0A8J8PHF2_9ARCH</name>
<sequence length="365" mass="41041">MPQAGFERIVLSNGKEANIPVDKDGYVPVESLIKRFNFVVEQGHVRNRPKDYDEHASVVLPIKMTPREAAAWWVSPNSYDVEYIDAPGKAHYNVSGIKDQDLQGVHKKIGIVCPPHMEKEVRTLINEAYPKSELKKLVADGPITVTVRPLEESAGDYWKNKINLDMEHGLNNSTVVHEGLHHMRMVDKDRRGPITRAQDIKDKNSMVIEESCTVAEQMARGKDPSSGYYQFVQIFDENKKRWRYPTEKEALDMMREDRALFTKGTNKPLSGRDAIESVEQNWSRSNISRLKLPGTKSAISAMSAVTGSIKAPTKPRAAQGRSNKSKSAAAKKKPALSEKKHTPKKQAAKKKTSGRTSRGKQTRRK</sequence>
<organism evidence="2 3">
    <name type="scientific">Candidatus Methanomassiliicoccus intestinalis</name>
    <dbReference type="NCBI Taxonomy" id="1406512"/>
    <lineage>
        <taxon>Archaea</taxon>
        <taxon>Methanobacteriati</taxon>
        <taxon>Thermoplasmatota</taxon>
        <taxon>Thermoplasmata</taxon>
        <taxon>Methanomassiliicoccales</taxon>
        <taxon>Methanomassiliicoccaceae</taxon>
        <taxon>Methanomassiliicoccus</taxon>
    </lineage>
</organism>
<dbReference type="OMA" id="YDEHASV"/>
<reference evidence="2" key="1">
    <citation type="submission" date="2016-03" db="EMBL/GenBank/DDBJ databases">
        <authorList>
            <person name="Borrel G."/>
            <person name="Mccann A."/>
            <person name="O'Toole P.W."/>
        </authorList>
    </citation>
    <scope>NUCLEOTIDE SEQUENCE</scope>
    <source>
        <strain evidence="2">183</strain>
    </source>
</reference>
<dbReference type="GeneID" id="41323372"/>
<feature type="region of interest" description="Disordered" evidence="1">
    <location>
        <begin position="306"/>
        <end position="365"/>
    </location>
</feature>
<proteinExistence type="predicted"/>
<protein>
    <submittedName>
        <fullName evidence="2">Uncharacterized protein</fullName>
    </submittedName>
</protein>
<feature type="compositionally biased region" description="Basic residues" evidence="1">
    <location>
        <begin position="341"/>
        <end position="365"/>
    </location>
</feature>
<evidence type="ECO:0000256" key="1">
    <source>
        <dbReference type="SAM" id="MobiDB-lite"/>
    </source>
</evidence>
<gene>
    <name evidence="2" type="ORF">A3207_00785</name>
</gene>
<accession>A0A8J8PHF2</accession>
<dbReference type="Proteomes" id="UP000752814">
    <property type="component" value="Unassembled WGS sequence"/>
</dbReference>
<dbReference type="AlphaFoldDB" id="A0A8J8PHF2"/>
<comment type="caution">
    <text evidence="2">The sequence shown here is derived from an EMBL/GenBank/DDBJ whole genome shotgun (WGS) entry which is preliminary data.</text>
</comment>
<dbReference type="RefSeq" id="WP_020448839.1">
    <property type="nucleotide sequence ID" value="NZ_CAYAYJ010000005.1"/>
</dbReference>
<evidence type="ECO:0000313" key="2">
    <source>
        <dbReference type="EMBL" id="TQS84612.1"/>
    </source>
</evidence>
<dbReference type="EMBL" id="LVVT01000001">
    <property type="protein sequence ID" value="TQS84612.1"/>
    <property type="molecule type" value="Genomic_DNA"/>
</dbReference>